<dbReference type="FunFam" id="3.30.60.90:FF:000001">
    <property type="entry name" value="Dystrophin isoform 2"/>
    <property type="match status" value="1"/>
</dbReference>
<dbReference type="InterPro" id="IPR011992">
    <property type="entry name" value="EF-hand-dom_pair"/>
</dbReference>
<keyword evidence="9" id="KW-0967">Endosome</keyword>
<dbReference type="InterPro" id="IPR002017">
    <property type="entry name" value="Spectrin_repeat"/>
</dbReference>
<gene>
    <name evidence="23" type="ORF">V1264_016546</name>
</gene>
<evidence type="ECO:0000256" key="18">
    <source>
        <dbReference type="SAM" id="Coils"/>
    </source>
</evidence>
<feature type="region of interest" description="Disordered" evidence="19">
    <location>
        <begin position="2965"/>
        <end position="2992"/>
    </location>
</feature>
<keyword evidence="7" id="KW-0479">Metal-binding</keyword>
<dbReference type="SMART" id="SM00033">
    <property type="entry name" value="CH"/>
    <property type="match status" value="2"/>
</dbReference>
<evidence type="ECO:0000259" key="20">
    <source>
        <dbReference type="PROSITE" id="PS50020"/>
    </source>
</evidence>
<dbReference type="EMBL" id="JBAMIC010000004">
    <property type="protein sequence ID" value="KAK7108889.1"/>
    <property type="molecule type" value="Genomic_DNA"/>
</dbReference>
<evidence type="ECO:0000256" key="5">
    <source>
        <dbReference type="ARBA" id="ARBA00022490"/>
    </source>
</evidence>
<dbReference type="SUPFAM" id="SSF47576">
    <property type="entry name" value="Calponin-homology domain, CH-domain"/>
    <property type="match status" value="1"/>
</dbReference>
<feature type="domain" description="ZZ-type" evidence="22">
    <location>
        <begin position="3407"/>
        <end position="3463"/>
    </location>
</feature>
<evidence type="ECO:0000313" key="24">
    <source>
        <dbReference type="Proteomes" id="UP001374579"/>
    </source>
</evidence>
<evidence type="ECO:0000256" key="6">
    <source>
        <dbReference type="ARBA" id="ARBA00022553"/>
    </source>
</evidence>
<evidence type="ECO:0000256" key="9">
    <source>
        <dbReference type="ARBA" id="ARBA00022753"/>
    </source>
</evidence>
<evidence type="ECO:0000256" key="2">
    <source>
        <dbReference type="ARBA" id="ARBA00004245"/>
    </source>
</evidence>
<dbReference type="InterPro" id="IPR000433">
    <property type="entry name" value="Znf_ZZ"/>
</dbReference>
<keyword evidence="5" id="KW-0963">Cytoplasm</keyword>
<dbReference type="GO" id="GO:0005768">
    <property type="term" value="C:endosome"/>
    <property type="evidence" value="ECO:0007669"/>
    <property type="project" value="UniProtKB-SubCell"/>
</dbReference>
<dbReference type="InterPro" id="IPR036872">
    <property type="entry name" value="CH_dom_sf"/>
</dbReference>
<keyword evidence="24" id="KW-1185">Reference proteome</keyword>
<evidence type="ECO:0000256" key="19">
    <source>
        <dbReference type="SAM" id="MobiDB-lite"/>
    </source>
</evidence>
<dbReference type="CDD" id="cd16242">
    <property type="entry name" value="EFh_DMD_like"/>
    <property type="match status" value="1"/>
</dbReference>
<dbReference type="InterPro" id="IPR035436">
    <property type="entry name" value="Dystrophin/utrophin"/>
</dbReference>
<keyword evidence="10 17" id="KW-0863">Zinc-finger</keyword>
<dbReference type="PROSITE" id="PS00020">
    <property type="entry name" value="ACTININ_2"/>
    <property type="match status" value="1"/>
</dbReference>
<sequence length="3797" mass="433152">MEYLQQPAVLDKTTLKFHKGKDEREDIQKKTFTKWINSQLSKAARTTINDLTTDLRDGTVLLSLLEVLSGLSLRREKGRLRVHHINNVNRVLNLLETNYNIKLVNISSNDIVDGNAKLTLGLVWSIILHWQVKDVMRDVADDLRPTNLEKTLLTWCQTHTAGYEGVLITNFTKSWRDGLAFNALLHHFRPDLFRYESLLLKDSETRLNHAFSQAEDRLGIARLLDAEDVTVDTPDKKSVMTYLMCMFQVLPHSLLTSHIEVEPPSSRPNTASSPSPIHSPTSPASETSVSSSSELAALVPQPAKIMECAMSMSSESGPSMASSGSVELLSYQDALEGVLTWLLEAEEVMDKQPPMASDVHIVKDQFNQHEEFMLELTQHQDSIGAVLRDGNELITEGRVTAEEEHEIRVQMGLLNNRWEELRVKALDRQARLQQVLMELQQQQLDELAGWLTHMEERIKTQEPVGSDLDAIKKQVEDHKLIQQSLEEQQKRVDSLQHMVVVVDDSNDDSGAACVAMEKQLERLGARWAAVCRWTEEQWVVLQEVLLRWQQFADEQTKFSSWLAEKESVLSNMSHADLSDPDQVIVQVKQLKAIENDMGEQVRRFDALNECGQHIVRYVDSQTAVSRIAALLETLQERWEKLVQMMELYSNQIAHSGVELSKISELYEEEGGEEMMEKQESRLLSAAPASSSKKRKVESVQRMEFEMQLKALNDMFASTEATLQLLVADNSQEPFTVEEQRVLIQDTENSIRSHQIDMQRVVTLGKGVITELKIAGEPTGQTAAAVKRVEDRWEHLNKVLIETQRVVDRNFETKKFYSELNTLKDLVAGYEKWVGATEKVADEAHDISKQLDQCKVKLRAMQAHQDRVERLKLHAEQIIRQFRSPDSIKEDLNTFNQCWHQAYNKIGERQTQLTEALGKAPPRTYLEAMAVLAKWIGDVEVVLQTETVHIASLRTLHNKLEIYKELKRDINDHAANKEYINRTGRELIARSPPDRAGSLESDLSSLNTRWQAATTAIEQRQARLEKAITQMKEYQTQIEGLTKWMDEMDVFLHAEDPAAGDIPALQAQLQESQGVQEDIKTLQTNVKSINSIAKTFMEDADPDYKEQLKEEVAALNERWEQVVSLAQEQDERLNGRLSSSKDIYDQIDNVMEWLTGLKQDLANKDYSVDNPNDLQVKVKKFKSLKKEVGEHEGEVNKINDEVNGMLDRAPSGSLQELARSLMKMNSLWDDINQRVDRYNSLYENSEEQWREFKELVQRERHFLQSLECNVRRSSAASSDAEDISEELNEMETMLQDHGQENKRRVQELAGELTSNSIMPRIVQPELEDYLRKFDTLESEAKSKICRLEQSIQRAQTIERQMLEMSQWMGEMGQHLQSRLDADLLAGDVPQEYESLKEEFNQQEALLKELEDQAMTYRLQGKMEASARLEQQTQLLKKHFAEVVVKFSKFQRPAEFEPKLSHVKRELDNIQERIHLLEVPSADPVAIQERHEACMKHYKTMSELKPEVEYVIKTGRQVVERKQVDFPDKLSKQLDAIKQLYNDMGAQVTHSKADLDKGLKLSRKLHKEMTVLTDFIRETNAELSKRQSLRSHNVDEELVYVKSVLEEMQSREVSLKTSHELVQQIQALSEDADLSESRQQVYAINQEWTELSLTLTKLRGTLQEEHTSLDGQFIDFQSQILKVKDWLGRTENILNSHSRMSDSQQAASPHTETIKQTLLLQMNEMKSQVDEVRDLAITLMSRSNRFTPMVEPELTHLNQRWEEVAQLLKAKQSHQQELITATEMTRVSVSPVRKASSQSPAPESPRPKTEGEAEFSEAYEALETRMTAFDNNVSTQGRLVDTDFTDNIEANIQLIDEEAGTLEKDVKEMIEQGEQLLQAAEDCRDPVTHARVSNRLQDLKTQWTKLQSDTDAKQETLIDMAPRWYEFSRCDQELTHWFESMEAQLHKGDIRDIEAFEDEVRRRRHDLETLQSSALSLTDRGAGPVMEPELKRLNQRWQDLSSQLDRYKVQASPRPAASITEVTDSMARSDYSVARSDYSVERSDYSMVSASPEADRVARLFPEVLRLLEQVGLLQQRLRSPEMSSEDYTKLREQEAQLKAIDGEMSALHPAISQVERQKDSILMTSSGDDVNRLRDLTSQLSTQWATLSVAYSDRQQRWTKAMDQWRTFHSDMQELTSWLDHAETKLAACVNSDDVIKTESTLTALESGIRVQQGTVNSMNAAGSEILRQAAAPDAQLLKQRQEDINRRWKALCAEVFDRQKYSSSRVEVSSVKTSDFTDEMDELFFWIDETENILGSTLKLDPVYLTDLLEKVKDREDDIPSRQHSLDAINASGNTMAFRDSMSTEDTDNIQRDLNNLNQRWTKVVSDVPQFAEKVTERLKKLRALQGEANEVQAWLETTKELLETQVSPPTSPTSPDENDSIVVDPQTTQFALQTRQVNVNRINANYRRLSESGDDDKQKVDVPEKLTEQVAAINRDWETVHRLADQLEPHDETHVNEVMAQVKAELQHTTYTTSNMFTSPALTSYTHTASTVTTTTADTTSTSVLDTSVSSSTSLQGPWSEFNTSTRELREWLGLLEDLLLSQKVTVCKVGEVEQVLESQKSLLQDMEHRRPRLEEVMTTAHQLQLSVDNDTDREAVKEQAASLREHWDSAQGRAERRRTELDDMLLECRQFHQKYADLEQWLGQVEADLDSTPIRPESAQHVDTLLKQHESLQEEVNSRQSTVDELKQAAEKLIADYSDDDTRNTRTQLERLTNRWSRLLNRLASHWKSLQNDRNSLQQFTTAVEDFNGRLVAMETSFTRMAHETAKPEVQHNEELTKELLDQFRDLQAEVEAQQGVYDSLTSTGNQLVPTMGAPDAQKLQSRLEEMNRRWLHLMTKSMEIRGRLETSAEQWQHLLRTLQTLMGWVTQRQQELQQQQPVGGDLASVTRQSNENRHLQSQLNVKRPLVEQCLEAGRFYLREEAGHHRLSGDSPDTATDEASGGEGSSEKDAQQLISKISQQVTQLDKRWTDLNVHTGHWQGRLDEVLERMTLFHEAMDDLDQRLTTAEREKVSWQQVGDILIKELQGEIDVTKSYQQKYAPLQGEIDSVNDQANDLQAADVILSHFNVRRLEDFNTRWKALQIAIEDRLKKLQDALRAFGPNSQHFLSVSVDSPWERAVAGNKVPYYINHISEKTQWDHPQFAILMDDLSALNEIRFAAYRTGMKLRMVQKKMGLHLVDMATASDAFERQGLRGQNDKLMDVSEMIECLSSMFEQVAAERSTQNVPVNVPLCVDLVLNWILNVYDPVRSGKLRVLSFKVGTVLLCSGQLEDKYRFLFRLIADTNGFVDQRKLGLLLHDCIQIPLQLGEVAAFGGSNIEPSVRSCFEKAKGRPEIQVGNFLDWLSLEPQSTVWLPVLHRLAAAETAKHQAKCNVCKDFPIVGFRYRCLKCFNFDMCQNCFFSGRLVKGHKLSHPMQEYCTTTTSGEDVRDFSKVFRNKFKSKRHFKKHPRLGYLPVQTVLEGDSLESPAPSPQHSISQDMHSRLELYASRLAEVEQRQNCSSPDSEDEHHLIAAYCSSLNGDPSAQALKSPMQIMMAVDADQQKELEATIKELEQENKTLQEEYNRLRQARESRESSTALSDDGLAHDGSFRDEEMLAEAKLLRQHKGRLEARMRILEDHNQQLEAQLSRLRQLLEQPPGDRSFASVNSSSRSTPMTTTPSSSVSSLHGGPARYRYAAGLEATPHLNGHSSGATGADEVDGLAANGSSPRHVAGDKARPAGNVGQLFHMAGEVGQAVGSLVTVMTDEDGTAGEEERR</sequence>
<dbReference type="SUPFAM" id="SSF51045">
    <property type="entry name" value="WW domain"/>
    <property type="match status" value="1"/>
</dbReference>
<dbReference type="Pfam" id="PF00569">
    <property type="entry name" value="ZZ"/>
    <property type="match status" value="1"/>
</dbReference>
<evidence type="ECO:0000256" key="7">
    <source>
        <dbReference type="ARBA" id="ARBA00022723"/>
    </source>
</evidence>
<dbReference type="GO" id="GO:0042383">
    <property type="term" value="C:sarcolemma"/>
    <property type="evidence" value="ECO:0007669"/>
    <property type="project" value="UniProtKB-SubCell"/>
</dbReference>
<dbReference type="Gene3D" id="3.30.60.90">
    <property type="match status" value="1"/>
</dbReference>
<feature type="domain" description="WW" evidence="20">
    <location>
        <begin position="3150"/>
        <end position="3183"/>
    </location>
</feature>
<dbReference type="FunFam" id="1.10.418.10:FF:000023">
    <property type="entry name" value="EH domain-binding protein 1 isoform X1"/>
    <property type="match status" value="1"/>
</dbReference>
<evidence type="ECO:0000259" key="21">
    <source>
        <dbReference type="PROSITE" id="PS50021"/>
    </source>
</evidence>
<evidence type="ECO:0008006" key="25">
    <source>
        <dbReference type="Google" id="ProtNLM"/>
    </source>
</evidence>
<dbReference type="InterPro" id="IPR001589">
    <property type="entry name" value="Actinin_actin-bd_CS"/>
</dbReference>
<keyword evidence="11" id="KW-0862">Zinc</keyword>
<evidence type="ECO:0000259" key="22">
    <source>
        <dbReference type="PROSITE" id="PS50135"/>
    </source>
</evidence>
<dbReference type="InterPro" id="IPR001715">
    <property type="entry name" value="CH_dom"/>
</dbReference>
<evidence type="ECO:0000256" key="4">
    <source>
        <dbReference type="ARBA" id="ARBA00022475"/>
    </source>
</evidence>
<dbReference type="PANTHER" id="PTHR12268">
    <property type="entry name" value="E3 UBIQUITIN-PROTEIN LIGASE KCMF1"/>
    <property type="match status" value="1"/>
</dbReference>
<feature type="region of interest" description="Disordered" evidence="19">
    <location>
        <begin position="1779"/>
        <end position="1810"/>
    </location>
</feature>
<dbReference type="CDD" id="cd00176">
    <property type="entry name" value="SPEC"/>
    <property type="match status" value="11"/>
</dbReference>
<comment type="caution">
    <text evidence="23">The sequence shown here is derived from an EMBL/GenBank/DDBJ whole genome shotgun (WGS) entry which is preliminary data.</text>
</comment>
<dbReference type="GO" id="GO:0045202">
    <property type="term" value="C:synapse"/>
    <property type="evidence" value="ECO:0007669"/>
    <property type="project" value="GOC"/>
</dbReference>
<dbReference type="InterPro" id="IPR015154">
    <property type="entry name" value="EF-hand_dom_typ2"/>
</dbReference>
<protein>
    <recommendedName>
        <fullName evidence="25">Dystrophin</fullName>
    </recommendedName>
</protein>
<feature type="region of interest" description="Disordered" evidence="19">
    <location>
        <begin position="260"/>
        <end position="294"/>
    </location>
</feature>
<dbReference type="Gene3D" id="1.10.238.10">
    <property type="entry name" value="EF-hand"/>
    <property type="match status" value="2"/>
</dbReference>
<feature type="region of interest" description="Disordered" evidence="19">
    <location>
        <begin position="3607"/>
        <end position="3628"/>
    </location>
</feature>
<keyword evidence="6" id="KW-0597">Phosphoprotein</keyword>
<evidence type="ECO:0000256" key="16">
    <source>
        <dbReference type="ARBA" id="ARBA00023212"/>
    </source>
</evidence>
<dbReference type="GO" id="GO:0016010">
    <property type="term" value="C:dystrophin-associated glycoprotein complex"/>
    <property type="evidence" value="ECO:0007669"/>
    <property type="project" value="UniProtKB-ARBA"/>
</dbReference>
<dbReference type="PANTHER" id="PTHR12268:SF14">
    <property type="entry name" value="DYSTROPHIN-1"/>
    <property type="match status" value="1"/>
</dbReference>
<dbReference type="CDD" id="cd00201">
    <property type="entry name" value="WW"/>
    <property type="match status" value="1"/>
</dbReference>
<dbReference type="InterPro" id="IPR036020">
    <property type="entry name" value="WW_dom_sf"/>
</dbReference>
<evidence type="ECO:0000256" key="12">
    <source>
        <dbReference type="ARBA" id="ARBA00022837"/>
    </source>
</evidence>
<dbReference type="PROSITE" id="PS01159">
    <property type="entry name" value="WW_DOMAIN_1"/>
    <property type="match status" value="1"/>
</dbReference>
<evidence type="ECO:0000313" key="23">
    <source>
        <dbReference type="EMBL" id="KAK7108889.1"/>
    </source>
</evidence>
<accession>A0AAN9GIA7</accession>
<evidence type="ECO:0000256" key="13">
    <source>
        <dbReference type="ARBA" id="ARBA00023054"/>
    </source>
</evidence>
<proteinExistence type="predicted"/>
<dbReference type="InterPro" id="IPR018159">
    <property type="entry name" value="Spectrin/alpha-actinin"/>
</dbReference>
<dbReference type="FunFam" id="1.20.58.60:FF:000075">
    <property type="entry name" value="utrophin isoform X1"/>
    <property type="match status" value="1"/>
</dbReference>
<keyword evidence="12" id="KW-0106">Calcium</keyword>
<evidence type="ECO:0000256" key="8">
    <source>
        <dbReference type="ARBA" id="ARBA00022737"/>
    </source>
</evidence>
<evidence type="ECO:0000256" key="3">
    <source>
        <dbReference type="ARBA" id="ARBA00004278"/>
    </source>
</evidence>
<evidence type="ECO:0000256" key="1">
    <source>
        <dbReference type="ARBA" id="ARBA00004177"/>
    </source>
</evidence>
<feature type="coiled-coil region" evidence="18">
    <location>
        <begin position="1064"/>
        <end position="1124"/>
    </location>
</feature>
<dbReference type="SUPFAM" id="SSF57850">
    <property type="entry name" value="RING/U-box"/>
    <property type="match status" value="1"/>
</dbReference>
<dbReference type="PROSITE" id="PS50020">
    <property type="entry name" value="WW_DOMAIN_2"/>
    <property type="match status" value="1"/>
</dbReference>
<dbReference type="PROSITE" id="PS01357">
    <property type="entry name" value="ZF_ZZ_1"/>
    <property type="match status" value="1"/>
</dbReference>
<name>A0AAN9GIA7_9CAEN</name>
<comment type="subcellular location">
    <subcellularLocation>
        <location evidence="3">Cell membrane</location>
        <location evidence="3">Sarcolemma</location>
        <topology evidence="3">Peripheral membrane protein</topology>
        <orientation evidence="3">Cytoplasmic side</orientation>
    </subcellularLocation>
    <subcellularLocation>
        <location evidence="2">Cytoplasm</location>
        <location evidence="2">Cytoskeleton</location>
    </subcellularLocation>
    <subcellularLocation>
        <location evidence="1">Endosome</location>
    </subcellularLocation>
</comment>
<dbReference type="PROSITE" id="PS50021">
    <property type="entry name" value="CH"/>
    <property type="match status" value="2"/>
</dbReference>
<dbReference type="PIRSF" id="PIRSF002341">
    <property type="entry name" value="Dystrophin/utrophin"/>
    <property type="match status" value="1"/>
</dbReference>
<dbReference type="PROSITE" id="PS50135">
    <property type="entry name" value="ZF_ZZ_2"/>
    <property type="match status" value="1"/>
</dbReference>
<dbReference type="Gene3D" id="1.20.58.60">
    <property type="match status" value="18"/>
</dbReference>
<dbReference type="GO" id="GO:0005856">
    <property type="term" value="C:cytoskeleton"/>
    <property type="evidence" value="ECO:0007669"/>
    <property type="project" value="UniProtKB-SubCell"/>
</dbReference>
<dbReference type="InterPro" id="IPR001202">
    <property type="entry name" value="WW_dom"/>
</dbReference>
<feature type="coiled-coil region" evidence="18">
    <location>
        <begin position="1391"/>
        <end position="1418"/>
    </location>
</feature>
<dbReference type="SMART" id="SM00150">
    <property type="entry name" value="SPEC"/>
    <property type="match status" value="21"/>
</dbReference>
<dbReference type="SMART" id="SM00456">
    <property type="entry name" value="WW"/>
    <property type="match status" value="1"/>
</dbReference>
<keyword evidence="14" id="KW-0472">Membrane</keyword>
<dbReference type="Pfam" id="PF00307">
    <property type="entry name" value="CH"/>
    <property type="match status" value="2"/>
</dbReference>
<keyword evidence="13 18" id="KW-0175">Coiled coil</keyword>
<evidence type="ECO:0000256" key="15">
    <source>
        <dbReference type="ARBA" id="ARBA00023203"/>
    </source>
</evidence>
<dbReference type="Gene3D" id="1.10.418.10">
    <property type="entry name" value="Calponin-like domain"/>
    <property type="match status" value="2"/>
</dbReference>
<feature type="region of interest" description="Disordered" evidence="19">
    <location>
        <begin position="3676"/>
        <end position="3710"/>
    </location>
</feature>
<feature type="region of interest" description="Disordered" evidence="19">
    <location>
        <begin position="670"/>
        <end position="689"/>
    </location>
</feature>
<keyword evidence="8" id="KW-0677">Repeat</keyword>
<feature type="compositionally biased region" description="Low complexity" evidence="19">
    <location>
        <begin position="3683"/>
        <end position="3706"/>
    </location>
</feature>
<feature type="domain" description="Calponin-homology (CH)" evidence="21">
    <location>
        <begin position="26"/>
        <end position="131"/>
    </location>
</feature>
<evidence type="ECO:0000256" key="17">
    <source>
        <dbReference type="PROSITE-ProRule" id="PRU00228"/>
    </source>
</evidence>
<reference evidence="23 24" key="1">
    <citation type="submission" date="2024-02" db="EMBL/GenBank/DDBJ databases">
        <title>Chromosome-scale genome assembly of the rough periwinkle Littorina saxatilis.</title>
        <authorList>
            <person name="De Jode A."/>
            <person name="Faria R."/>
            <person name="Formenti G."/>
            <person name="Sims Y."/>
            <person name="Smith T.P."/>
            <person name="Tracey A."/>
            <person name="Wood J.M.D."/>
            <person name="Zagrodzka Z.B."/>
            <person name="Johannesson K."/>
            <person name="Butlin R.K."/>
            <person name="Leder E.H."/>
        </authorList>
    </citation>
    <scope>NUCLEOTIDE SEQUENCE [LARGE SCALE GENOMIC DNA]</scope>
    <source>
        <strain evidence="23">Snail1</strain>
        <tissue evidence="23">Muscle</tissue>
    </source>
</reference>
<feature type="region of interest" description="Disordered" evidence="19">
    <location>
        <begin position="3723"/>
        <end position="3759"/>
    </location>
</feature>
<dbReference type="GO" id="GO:0099536">
    <property type="term" value="P:synaptic signaling"/>
    <property type="evidence" value="ECO:0007669"/>
    <property type="project" value="TreeGrafter"/>
</dbReference>
<dbReference type="Pfam" id="PF09069">
    <property type="entry name" value="EF-hand_3"/>
    <property type="match status" value="1"/>
</dbReference>
<organism evidence="23 24">
    <name type="scientific">Littorina saxatilis</name>
    <dbReference type="NCBI Taxonomy" id="31220"/>
    <lineage>
        <taxon>Eukaryota</taxon>
        <taxon>Metazoa</taxon>
        <taxon>Spiralia</taxon>
        <taxon>Lophotrochozoa</taxon>
        <taxon>Mollusca</taxon>
        <taxon>Gastropoda</taxon>
        <taxon>Caenogastropoda</taxon>
        <taxon>Littorinimorpha</taxon>
        <taxon>Littorinoidea</taxon>
        <taxon>Littorinidae</taxon>
        <taxon>Littorina</taxon>
    </lineage>
</organism>
<dbReference type="InterPro" id="IPR043145">
    <property type="entry name" value="Znf_ZZ_sf"/>
</dbReference>
<feature type="coiled-coil region" evidence="18">
    <location>
        <begin position="1951"/>
        <end position="2008"/>
    </location>
</feature>
<dbReference type="GO" id="GO:0003779">
    <property type="term" value="F:actin binding"/>
    <property type="evidence" value="ECO:0007669"/>
    <property type="project" value="UniProtKB-KW"/>
</dbReference>
<feature type="domain" description="Calponin-homology (CH)" evidence="21">
    <location>
        <begin position="146"/>
        <end position="251"/>
    </location>
</feature>
<dbReference type="Proteomes" id="UP001374579">
    <property type="component" value="Unassembled WGS sequence"/>
</dbReference>
<keyword evidence="4" id="KW-1003">Cell membrane</keyword>
<dbReference type="InterPro" id="IPR015153">
    <property type="entry name" value="EF-hand_dom_typ1"/>
</dbReference>
<evidence type="ECO:0000256" key="14">
    <source>
        <dbReference type="ARBA" id="ARBA00023136"/>
    </source>
</evidence>
<dbReference type="GO" id="GO:0008270">
    <property type="term" value="F:zinc ion binding"/>
    <property type="evidence" value="ECO:0007669"/>
    <property type="project" value="UniProtKB-KW"/>
</dbReference>
<dbReference type="Pfam" id="PF09068">
    <property type="entry name" value="EF-hand_2"/>
    <property type="match status" value="1"/>
</dbReference>
<keyword evidence="15" id="KW-0009">Actin-binding</keyword>
<dbReference type="SUPFAM" id="SSF47473">
    <property type="entry name" value="EF-hand"/>
    <property type="match status" value="2"/>
</dbReference>
<evidence type="ECO:0000256" key="11">
    <source>
        <dbReference type="ARBA" id="ARBA00022833"/>
    </source>
</evidence>
<keyword evidence="16" id="KW-0206">Cytoskeleton</keyword>
<feature type="compositionally biased region" description="Low complexity" evidence="19">
    <location>
        <begin position="270"/>
        <end position="294"/>
    </location>
</feature>
<dbReference type="Gene3D" id="2.20.70.10">
    <property type="match status" value="1"/>
</dbReference>
<dbReference type="CDD" id="cd02334">
    <property type="entry name" value="ZZ_dystrophin"/>
    <property type="match status" value="1"/>
</dbReference>
<dbReference type="InterPro" id="IPR050774">
    <property type="entry name" value="KCMF1/Dystrophin"/>
</dbReference>
<dbReference type="Pfam" id="PF00435">
    <property type="entry name" value="Spectrin"/>
    <property type="match status" value="14"/>
</dbReference>
<dbReference type="PROSITE" id="PS00019">
    <property type="entry name" value="ACTININ_1"/>
    <property type="match status" value="1"/>
</dbReference>
<evidence type="ECO:0000256" key="10">
    <source>
        <dbReference type="ARBA" id="ARBA00022771"/>
    </source>
</evidence>
<dbReference type="SMART" id="SM00291">
    <property type="entry name" value="ZnF_ZZ"/>
    <property type="match status" value="1"/>
</dbReference>
<dbReference type="SUPFAM" id="SSF46966">
    <property type="entry name" value="Spectrin repeat"/>
    <property type="match status" value="18"/>
</dbReference>